<organism evidence="6">
    <name type="scientific">Mytilinidion resinicola</name>
    <dbReference type="NCBI Taxonomy" id="574789"/>
    <lineage>
        <taxon>Eukaryota</taxon>
        <taxon>Fungi</taxon>
        <taxon>Dikarya</taxon>
        <taxon>Ascomycota</taxon>
        <taxon>Pezizomycotina</taxon>
        <taxon>Dothideomycetes</taxon>
        <taxon>Pleosporomycetidae</taxon>
        <taxon>Mytilinidiales</taxon>
        <taxon>Mytilinidiaceae</taxon>
        <taxon>Mytilinidion</taxon>
    </lineage>
</organism>
<name>A0A6A6Z745_9PEZI</name>
<dbReference type="PANTHER" id="PTHR24348:SF68">
    <property type="entry name" value="SERINE_THREONINE-PROTEIN KINASE ATG1C"/>
    <property type="match status" value="1"/>
</dbReference>
<keyword evidence="2" id="KW-0072">Autophagy</keyword>
<evidence type="ECO:0000256" key="1">
    <source>
        <dbReference type="ARBA" id="ARBA00004623"/>
    </source>
</evidence>
<dbReference type="PANTHER" id="PTHR24348">
    <property type="entry name" value="SERINE/THREONINE-PROTEIN KINASE UNC-51-RELATED"/>
    <property type="match status" value="1"/>
</dbReference>
<dbReference type="GeneID" id="54455575"/>
<dbReference type="GO" id="GO:0010506">
    <property type="term" value="P:regulation of autophagy"/>
    <property type="evidence" value="ECO:0007669"/>
    <property type="project" value="InterPro"/>
</dbReference>
<dbReference type="PROSITE" id="PS00108">
    <property type="entry name" value="PROTEIN_KINASE_ST"/>
    <property type="match status" value="1"/>
</dbReference>
<feature type="compositionally biased region" description="Polar residues" evidence="4">
    <location>
        <begin position="7"/>
        <end position="17"/>
    </location>
</feature>
<evidence type="ECO:0000256" key="2">
    <source>
        <dbReference type="ARBA" id="ARBA00023006"/>
    </source>
</evidence>
<dbReference type="Gene3D" id="1.10.510.10">
    <property type="entry name" value="Transferase(Phosphotransferase) domain 1"/>
    <property type="match status" value="1"/>
</dbReference>
<dbReference type="PROSITE" id="PS50011">
    <property type="entry name" value="PROTEIN_KINASE_DOM"/>
    <property type="match status" value="1"/>
</dbReference>
<dbReference type="GO" id="GO:0005524">
    <property type="term" value="F:ATP binding"/>
    <property type="evidence" value="ECO:0007669"/>
    <property type="project" value="InterPro"/>
</dbReference>
<evidence type="ECO:0000256" key="3">
    <source>
        <dbReference type="ARBA" id="ARBA00030237"/>
    </source>
</evidence>
<accession>A0A6A6Z745</accession>
<sequence>MGPPNQDIINYSAASTPPLTPLSRPHKDSIPTETDDTFSLTDRRTTELLEFPFRTTDYTLDKKNLLGSGLWSDVFLALPIIPKLSTAHSDIEIDVLGTLSPPLTPVKARNTSNSIPSIPQAYAIKLPAMTSAKAVIASEARILSHLSSFSSYSDHIVPFFGLDTRNGALIMSAMPNNLNAFVKNLNTLDATSRTARIVQEFPKLALNLVRGLEWLNTHNVIHADIKPDNILLTKSGMPVFADFSSSILTITSDELGASSTAPVGGGTWDYLCPSILTRDSSTARYPTPSTSTDLYSLAITLLFVVIGHSPLDSAGSNTFRRRDMVKQGTPLAFAFGGDKGNVAEQRCKDLSTTLGWDVVAWLQGGLRKSESRVGVREWRESLERRM</sequence>
<dbReference type="RefSeq" id="XP_033583840.1">
    <property type="nucleotide sequence ID" value="XM_033714682.1"/>
</dbReference>
<dbReference type="Pfam" id="PF00069">
    <property type="entry name" value="Pkinase"/>
    <property type="match status" value="1"/>
</dbReference>
<keyword evidence="7" id="KW-1185">Reference proteome</keyword>
<evidence type="ECO:0000259" key="5">
    <source>
        <dbReference type="PROSITE" id="PS50011"/>
    </source>
</evidence>
<reference evidence="8" key="2">
    <citation type="submission" date="2020-04" db="EMBL/GenBank/DDBJ databases">
        <authorList>
            <consortium name="NCBI Genome Project"/>
        </authorList>
    </citation>
    <scope>NUCLEOTIDE SEQUENCE</scope>
    <source>
        <strain evidence="8">CBS 304.34</strain>
    </source>
</reference>
<dbReference type="AlphaFoldDB" id="A0A6A6Z745"/>
<gene>
    <name evidence="6 8" type="ORF">BDZ99DRAFT_3617</name>
</gene>
<dbReference type="InterPro" id="IPR008271">
    <property type="entry name" value="Ser/Thr_kinase_AS"/>
</dbReference>
<evidence type="ECO:0000313" key="8">
    <source>
        <dbReference type="RefSeq" id="XP_033583840.1"/>
    </source>
</evidence>
<keyword evidence="6" id="KW-0418">Kinase</keyword>
<dbReference type="GO" id="GO:0004674">
    <property type="term" value="F:protein serine/threonine kinase activity"/>
    <property type="evidence" value="ECO:0007669"/>
    <property type="project" value="InterPro"/>
</dbReference>
<proteinExistence type="predicted"/>
<dbReference type="OrthoDB" id="1668230at2759"/>
<feature type="domain" description="Protein kinase" evidence="5">
    <location>
        <begin position="60"/>
        <end position="386"/>
    </location>
</feature>
<reference evidence="8" key="3">
    <citation type="submission" date="2025-04" db="UniProtKB">
        <authorList>
            <consortium name="RefSeq"/>
        </authorList>
    </citation>
    <scope>IDENTIFICATION</scope>
    <source>
        <strain evidence="8">CBS 304.34</strain>
    </source>
</reference>
<dbReference type="InterPro" id="IPR011009">
    <property type="entry name" value="Kinase-like_dom_sf"/>
</dbReference>
<feature type="region of interest" description="Disordered" evidence="4">
    <location>
        <begin position="1"/>
        <end position="37"/>
    </location>
</feature>
<keyword evidence="6" id="KW-0808">Transferase</keyword>
<protein>
    <recommendedName>
        <fullName evidence="3">Autophagy-related protein 1</fullName>
    </recommendedName>
</protein>
<dbReference type="Proteomes" id="UP000504636">
    <property type="component" value="Unplaced"/>
</dbReference>
<evidence type="ECO:0000256" key="4">
    <source>
        <dbReference type="SAM" id="MobiDB-lite"/>
    </source>
</evidence>
<evidence type="ECO:0000313" key="7">
    <source>
        <dbReference type="Proteomes" id="UP000504636"/>
    </source>
</evidence>
<reference evidence="6 8" key="1">
    <citation type="journal article" date="2020" name="Stud. Mycol.">
        <title>101 Dothideomycetes genomes: a test case for predicting lifestyles and emergence of pathogens.</title>
        <authorList>
            <person name="Haridas S."/>
            <person name="Albert R."/>
            <person name="Binder M."/>
            <person name="Bloem J."/>
            <person name="Labutti K."/>
            <person name="Salamov A."/>
            <person name="Andreopoulos B."/>
            <person name="Baker S."/>
            <person name="Barry K."/>
            <person name="Bills G."/>
            <person name="Bluhm B."/>
            <person name="Cannon C."/>
            <person name="Castanera R."/>
            <person name="Culley D."/>
            <person name="Daum C."/>
            <person name="Ezra D."/>
            <person name="Gonzalez J."/>
            <person name="Henrissat B."/>
            <person name="Kuo A."/>
            <person name="Liang C."/>
            <person name="Lipzen A."/>
            <person name="Lutzoni F."/>
            <person name="Magnuson J."/>
            <person name="Mondo S."/>
            <person name="Nolan M."/>
            <person name="Ohm R."/>
            <person name="Pangilinan J."/>
            <person name="Park H.-J."/>
            <person name="Ramirez L."/>
            <person name="Alfaro M."/>
            <person name="Sun H."/>
            <person name="Tritt A."/>
            <person name="Yoshinaga Y."/>
            <person name="Zwiers L.-H."/>
            <person name="Turgeon B."/>
            <person name="Goodwin S."/>
            <person name="Spatafora J."/>
            <person name="Crous P."/>
            <person name="Grigoriev I."/>
        </authorList>
    </citation>
    <scope>NUCLEOTIDE SEQUENCE</scope>
    <source>
        <strain evidence="6 8">CBS 304.34</strain>
    </source>
</reference>
<dbReference type="SUPFAM" id="SSF56112">
    <property type="entry name" value="Protein kinase-like (PK-like)"/>
    <property type="match status" value="1"/>
</dbReference>
<comment type="subcellular location">
    <subcellularLocation>
        <location evidence="1">Preautophagosomal structure membrane</location>
        <topology evidence="1">Peripheral membrane protein</topology>
    </subcellularLocation>
</comment>
<evidence type="ECO:0000313" key="6">
    <source>
        <dbReference type="EMBL" id="KAF2816876.1"/>
    </source>
</evidence>
<dbReference type="EMBL" id="MU003692">
    <property type="protein sequence ID" value="KAF2816876.1"/>
    <property type="molecule type" value="Genomic_DNA"/>
</dbReference>
<dbReference type="GO" id="GO:0006914">
    <property type="term" value="P:autophagy"/>
    <property type="evidence" value="ECO:0007669"/>
    <property type="project" value="UniProtKB-KW"/>
</dbReference>
<dbReference type="InterPro" id="IPR045269">
    <property type="entry name" value="Atg1-like"/>
</dbReference>
<dbReference type="InterPro" id="IPR000719">
    <property type="entry name" value="Prot_kinase_dom"/>
</dbReference>
<dbReference type="GO" id="GO:0034045">
    <property type="term" value="C:phagophore assembly site membrane"/>
    <property type="evidence" value="ECO:0007669"/>
    <property type="project" value="UniProtKB-SubCell"/>
</dbReference>
<dbReference type="SMART" id="SM00220">
    <property type="entry name" value="S_TKc"/>
    <property type="match status" value="1"/>
</dbReference>